<dbReference type="PANTHER" id="PTHR30055">
    <property type="entry name" value="HTH-TYPE TRANSCRIPTIONAL REGULATOR RUTR"/>
    <property type="match status" value="1"/>
</dbReference>
<dbReference type="Proteomes" id="UP001500909">
    <property type="component" value="Unassembled WGS sequence"/>
</dbReference>
<dbReference type="SUPFAM" id="SSF46689">
    <property type="entry name" value="Homeodomain-like"/>
    <property type="match status" value="1"/>
</dbReference>
<dbReference type="PRINTS" id="PR00455">
    <property type="entry name" value="HTHTETR"/>
</dbReference>
<evidence type="ECO:0000313" key="4">
    <source>
        <dbReference type="EMBL" id="GAA0466033.1"/>
    </source>
</evidence>
<evidence type="ECO:0000313" key="5">
    <source>
        <dbReference type="Proteomes" id="UP001500909"/>
    </source>
</evidence>
<evidence type="ECO:0000259" key="3">
    <source>
        <dbReference type="PROSITE" id="PS50977"/>
    </source>
</evidence>
<dbReference type="InterPro" id="IPR001647">
    <property type="entry name" value="HTH_TetR"/>
</dbReference>
<evidence type="ECO:0000256" key="2">
    <source>
        <dbReference type="PROSITE-ProRule" id="PRU00335"/>
    </source>
</evidence>
<protein>
    <recommendedName>
        <fullName evidence="3">HTH tetR-type domain-containing protein</fullName>
    </recommendedName>
</protein>
<feature type="DNA-binding region" description="H-T-H motif" evidence="2">
    <location>
        <begin position="29"/>
        <end position="48"/>
    </location>
</feature>
<dbReference type="RefSeq" id="WP_346095638.1">
    <property type="nucleotide sequence ID" value="NZ_BAAABY010000023.1"/>
</dbReference>
<sequence>MARTASALRGHILEAALGLFVIHGYRGTSLHDIASEAGCSKASLLYHFASKDAILTELLTPAGLALNQLDQDLAGLSGDQAVEAAVTGYVDLALRYRREVKLLFSDLPEMLNNSALSGIPGLTERLLAALAGHSEEPEAVVGAWMVIGAVFVTSASDVPVPQEVLRTQMIRSALRALDHHPG</sequence>
<dbReference type="PROSITE" id="PS50977">
    <property type="entry name" value="HTH_TETR_2"/>
    <property type="match status" value="1"/>
</dbReference>
<dbReference type="PANTHER" id="PTHR30055:SF223">
    <property type="entry name" value="HTH-TYPE TRANSCRIPTIONAL REGULATOR UIDR"/>
    <property type="match status" value="1"/>
</dbReference>
<proteinExistence type="predicted"/>
<keyword evidence="1 2" id="KW-0238">DNA-binding</keyword>
<organism evidence="4 5">
    <name type="scientific">Streptomyces olivaceiscleroticus</name>
    <dbReference type="NCBI Taxonomy" id="68245"/>
    <lineage>
        <taxon>Bacteria</taxon>
        <taxon>Bacillati</taxon>
        <taxon>Actinomycetota</taxon>
        <taxon>Actinomycetes</taxon>
        <taxon>Kitasatosporales</taxon>
        <taxon>Streptomycetaceae</taxon>
        <taxon>Streptomyces</taxon>
    </lineage>
</organism>
<evidence type="ECO:0000256" key="1">
    <source>
        <dbReference type="ARBA" id="ARBA00023125"/>
    </source>
</evidence>
<accession>A0ABN1A2K6</accession>
<reference evidence="4 5" key="1">
    <citation type="journal article" date="2019" name="Int. J. Syst. Evol. Microbiol.">
        <title>The Global Catalogue of Microorganisms (GCM) 10K type strain sequencing project: providing services to taxonomists for standard genome sequencing and annotation.</title>
        <authorList>
            <consortium name="The Broad Institute Genomics Platform"/>
            <consortium name="The Broad Institute Genome Sequencing Center for Infectious Disease"/>
            <person name="Wu L."/>
            <person name="Ma J."/>
        </authorList>
    </citation>
    <scope>NUCLEOTIDE SEQUENCE [LARGE SCALE GENOMIC DNA]</scope>
    <source>
        <strain evidence="4 5">JCM 4805</strain>
    </source>
</reference>
<dbReference type="Gene3D" id="1.10.357.10">
    <property type="entry name" value="Tetracycline Repressor, domain 2"/>
    <property type="match status" value="1"/>
</dbReference>
<feature type="domain" description="HTH tetR-type" evidence="3">
    <location>
        <begin position="6"/>
        <end position="66"/>
    </location>
</feature>
<gene>
    <name evidence="4" type="ORF">GCM10010361_32670</name>
</gene>
<name>A0ABN1A2K6_9ACTN</name>
<dbReference type="InterPro" id="IPR050109">
    <property type="entry name" value="HTH-type_TetR-like_transc_reg"/>
</dbReference>
<comment type="caution">
    <text evidence="4">The sequence shown here is derived from an EMBL/GenBank/DDBJ whole genome shotgun (WGS) entry which is preliminary data.</text>
</comment>
<dbReference type="InterPro" id="IPR009057">
    <property type="entry name" value="Homeodomain-like_sf"/>
</dbReference>
<dbReference type="EMBL" id="BAAABY010000023">
    <property type="protein sequence ID" value="GAA0466033.1"/>
    <property type="molecule type" value="Genomic_DNA"/>
</dbReference>
<dbReference type="Pfam" id="PF00440">
    <property type="entry name" value="TetR_N"/>
    <property type="match status" value="1"/>
</dbReference>
<keyword evidence="5" id="KW-1185">Reference proteome</keyword>